<evidence type="ECO:0000256" key="1">
    <source>
        <dbReference type="SAM" id="MobiDB-lite"/>
    </source>
</evidence>
<reference evidence="2 3" key="1">
    <citation type="submission" date="2018-11" db="EMBL/GenBank/DDBJ databases">
        <authorList>
            <consortium name="Pathogen Informatics"/>
        </authorList>
    </citation>
    <scope>NUCLEOTIDE SEQUENCE [LARGE SCALE GENOMIC DNA]</scope>
</reference>
<dbReference type="Gene3D" id="1.10.10.60">
    <property type="entry name" value="Homeodomain-like"/>
    <property type="match status" value="1"/>
</dbReference>
<dbReference type="OrthoDB" id="5794751at2759"/>
<name>A0A3P7J078_STRVU</name>
<dbReference type="InterPro" id="IPR010921">
    <property type="entry name" value="Trp_repressor/repl_initiator"/>
</dbReference>
<organism evidence="2 3">
    <name type="scientific">Strongylus vulgaris</name>
    <name type="common">Blood worm</name>
    <dbReference type="NCBI Taxonomy" id="40348"/>
    <lineage>
        <taxon>Eukaryota</taxon>
        <taxon>Metazoa</taxon>
        <taxon>Ecdysozoa</taxon>
        <taxon>Nematoda</taxon>
        <taxon>Chromadorea</taxon>
        <taxon>Rhabditida</taxon>
        <taxon>Rhabditina</taxon>
        <taxon>Rhabditomorpha</taxon>
        <taxon>Strongyloidea</taxon>
        <taxon>Strongylidae</taxon>
        <taxon>Strongylus</taxon>
    </lineage>
</organism>
<dbReference type="GO" id="GO:0043565">
    <property type="term" value="F:sequence-specific DNA binding"/>
    <property type="evidence" value="ECO:0007669"/>
    <property type="project" value="InterPro"/>
</dbReference>
<dbReference type="SUPFAM" id="SSF48295">
    <property type="entry name" value="TrpR-like"/>
    <property type="match status" value="1"/>
</dbReference>
<gene>
    <name evidence="2" type="ORF">SVUK_LOCUS8671</name>
</gene>
<dbReference type="EMBL" id="UYYB01031898">
    <property type="protein sequence ID" value="VDM73673.1"/>
    <property type="molecule type" value="Genomic_DNA"/>
</dbReference>
<evidence type="ECO:0000313" key="3">
    <source>
        <dbReference type="Proteomes" id="UP000270094"/>
    </source>
</evidence>
<feature type="region of interest" description="Disordered" evidence="1">
    <location>
        <begin position="29"/>
        <end position="54"/>
    </location>
</feature>
<dbReference type="AlphaFoldDB" id="A0A3P7J078"/>
<dbReference type="Proteomes" id="UP000270094">
    <property type="component" value="Unassembled WGS sequence"/>
</dbReference>
<evidence type="ECO:0000313" key="2">
    <source>
        <dbReference type="EMBL" id="VDM73673.1"/>
    </source>
</evidence>
<keyword evidence="3" id="KW-1185">Reference proteome</keyword>
<sequence>MYPLDFRSLERATAQLITVYKALYHVDNDQTDEHPTMPTTRQPEPPISSAQVIRPTPLRPASLRAMGEDPLDLSVQSRQTVIHNSALSQKTSNNPQTVLPICTEEKLKAEWIALKLAASAGSNRMSYPREFKLMVIDYYHNNGQNKYRTCKEFQITKSMLNGWLSKVG</sequence>
<accession>A0A3P7J078</accession>
<protein>
    <submittedName>
        <fullName evidence="2">Uncharacterized protein</fullName>
    </submittedName>
</protein>
<proteinExistence type="predicted"/>